<sequence>MSCTVRSSLTVDQLVSPQQGPNQQLDRSVIIQIEDEEDEVAPPCTMELDMKTECGDEKKKTIQRPSRHPRSVKNRRGPT</sequence>
<comment type="caution">
    <text evidence="2">The sequence shown here is derived from an EMBL/GenBank/DDBJ whole genome shotgun (WGS) entry which is preliminary data.</text>
</comment>
<evidence type="ECO:0000313" key="3">
    <source>
        <dbReference type="Proteomes" id="UP000886998"/>
    </source>
</evidence>
<name>A0A8X6JPW0_9ARAC</name>
<evidence type="ECO:0000313" key="2">
    <source>
        <dbReference type="EMBL" id="GFS28156.1"/>
    </source>
</evidence>
<feature type="compositionally biased region" description="Basic residues" evidence="1">
    <location>
        <begin position="61"/>
        <end position="79"/>
    </location>
</feature>
<feature type="region of interest" description="Disordered" evidence="1">
    <location>
        <begin position="1"/>
        <end position="26"/>
    </location>
</feature>
<evidence type="ECO:0000256" key="1">
    <source>
        <dbReference type="SAM" id="MobiDB-lite"/>
    </source>
</evidence>
<keyword evidence="3" id="KW-1185">Reference proteome</keyword>
<feature type="region of interest" description="Disordered" evidence="1">
    <location>
        <begin position="52"/>
        <end position="79"/>
    </location>
</feature>
<dbReference type="AlphaFoldDB" id="A0A8X6JPW0"/>
<dbReference type="EMBL" id="BMAV01023871">
    <property type="protein sequence ID" value="GFS28156.1"/>
    <property type="molecule type" value="Genomic_DNA"/>
</dbReference>
<proteinExistence type="predicted"/>
<gene>
    <name evidence="2" type="ORF">TNIN_426121</name>
</gene>
<organism evidence="2 3">
    <name type="scientific">Trichonephila inaurata madagascariensis</name>
    <dbReference type="NCBI Taxonomy" id="2747483"/>
    <lineage>
        <taxon>Eukaryota</taxon>
        <taxon>Metazoa</taxon>
        <taxon>Ecdysozoa</taxon>
        <taxon>Arthropoda</taxon>
        <taxon>Chelicerata</taxon>
        <taxon>Arachnida</taxon>
        <taxon>Araneae</taxon>
        <taxon>Araneomorphae</taxon>
        <taxon>Entelegynae</taxon>
        <taxon>Araneoidea</taxon>
        <taxon>Nephilidae</taxon>
        <taxon>Trichonephila</taxon>
        <taxon>Trichonephila inaurata</taxon>
    </lineage>
</organism>
<protein>
    <submittedName>
        <fullName evidence="2">Uncharacterized protein</fullName>
    </submittedName>
</protein>
<accession>A0A8X6JPW0</accession>
<reference evidence="2" key="1">
    <citation type="submission" date="2020-08" db="EMBL/GenBank/DDBJ databases">
        <title>Multicomponent nature underlies the extraordinary mechanical properties of spider dragline silk.</title>
        <authorList>
            <person name="Kono N."/>
            <person name="Nakamura H."/>
            <person name="Mori M."/>
            <person name="Yoshida Y."/>
            <person name="Ohtoshi R."/>
            <person name="Malay A.D."/>
            <person name="Moran D.A.P."/>
            <person name="Tomita M."/>
            <person name="Numata K."/>
            <person name="Arakawa K."/>
        </authorList>
    </citation>
    <scope>NUCLEOTIDE SEQUENCE</scope>
</reference>
<dbReference type="Proteomes" id="UP000886998">
    <property type="component" value="Unassembled WGS sequence"/>
</dbReference>